<evidence type="ECO:0000256" key="1">
    <source>
        <dbReference type="ARBA" id="ARBA00008056"/>
    </source>
</evidence>
<sequence>MDILMSNWSNVGQSLPENYIFPPDKRPGKHVFPVLKDVPVIDLGHDRAEVIQQILSASQDFGFFEVINHDVPISLMEDTMNVFKELFGMEAEYKASFYSTEISKKCRLYSSTMNYDNEEVHYWRDNLTHHCYPLQDQIELWPQKPTRYRKVVGAYSIEARKFLLRILDHIREGLGLKPGYFNGELSKIQLLSVNHHIPCPNPSLTLGMPEHSDPNLITVLQQCSVPGLQFFRNGQWMNVESITDRLIVVPGLQLKVISNGRFSSPIHRVITNSEEYRTTIGTFLIPSNEIVIEPSKDCAGDDHDPVYRGFTYKEFFSAFTESNCDARIALEFFKNKTK</sequence>
<keyword evidence="2 4" id="KW-0479">Metal-binding</keyword>
<dbReference type="GO" id="GO:0002238">
    <property type="term" value="P:response to molecule of fungal origin"/>
    <property type="evidence" value="ECO:0007669"/>
    <property type="project" value="UniProtKB-ARBA"/>
</dbReference>
<dbReference type="PROSITE" id="PS51471">
    <property type="entry name" value="FE2OG_OXY"/>
    <property type="match status" value="1"/>
</dbReference>
<dbReference type="InterPro" id="IPR027443">
    <property type="entry name" value="IPNS-like_sf"/>
</dbReference>
<dbReference type="InterPro" id="IPR050295">
    <property type="entry name" value="Plant_2OG-oxidoreductases"/>
</dbReference>
<dbReference type="Pfam" id="PF14226">
    <property type="entry name" value="DIOX_N"/>
    <property type="match status" value="1"/>
</dbReference>
<dbReference type="PANTHER" id="PTHR47991">
    <property type="entry name" value="OXOGLUTARATE/IRON-DEPENDENT DIOXYGENASE"/>
    <property type="match status" value="1"/>
</dbReference>
<dbReference type="EMBL" id="JAVIJP010000066">
    <property type="protein sequence ID" value="KAL3620606.1"/>
    <property type="molecule type" value="Genomic_DNA"/>
</dbReference>
<reference evidence="7" key="1">
    <citation type="journal article" date="2024" name="IScience">
        <title>Strigolactones Initiate the Formation of Haustorium-like Structures in Castilleja.</title>
        <authorList>
            <person name="Buerger M."/>
            <person name="Peterson D."/>
            <person name="Chory J."/>
        </authorList>
    </citation>
    <scope>NUCLEOTIDE SEQUENCE [LARGE SCALE GENOMIC DNA]</scope>
</reference>
<comment type="caution">
    <text evidence="6">The sequence shown here is derived from an EMBL/GenBank/DDBJ whole genome shotgun (WGS) entry which is preliminary data.</text>
</comment>
<accession>A0ABD3BUF2</accession>
<evidence type="ECO:0000259" key="5">
    <source>
        <dbReference type="PROSITE" id="PS51471"/>
    </source>
</evidence>
<name>A0ABD3BUF2_9LAMI</name>
<keyword evidence="3 4" id="KW-0408">Iron</keyword>
<organism evidence="6 7">
    <name type="scientific">Castilleja foliolosa</name>
    <dbReference type="NCBI Taxonomy" id="1961234"/>
    <lineage>
        <taxon>Eukaryota</taxon>
        <taxon>Viridiplantae</taxon>
        <taxon>Streptophyta</taxon>
        <taxon>Embryophyta</taxon>
        <taxon>Tracheophyta</taxon>
        <taxon>Spermatophyta</taxon>
        <taxon>Magnoliopsida</taxon>
        <taxon>eudicotyledons</taxon>
        <taxon>Gunneridae</taxon>
        <taxon>Pentapetalae</taxon>
        <taxon>asterids</taxon>
        <taxon>lamiids</taxon>
        <taxon>Lamiales</taxon>
        <taxon>Orobanchaceae</taxon>
        <taxon>Pedicularideae</taxon>
        <taxon>Castillejinae</taxon>
        <taxon>Castilleja</taxon>
    </lineage>
</organism>
<evidence type="ECO:0000313" key="6">
    <source>
        <dbReference type="EMBL" id="KAL3620606.1"/>
    </source>
</evidence>
<evidence type="ECO:0000256" key="2">
    <source>
        <dbReference type="ARBA" id="ARBA00022723"/>
    </source>
</evidence>
<protein>
    <recommendedName>
        <fullName evidence="5">Fe2OG dioxygenase domain-containing protein</fullName>
    </recommendedName>
</protein>
<dbReference type="Proteomes" id="UP001632038">
    <property type="component" value="Unassembled WGS sequence"/>
</dbReference>
<dbReference type="Pfam" id="PF03171">
    <property type="entry name" value="2OG-FeII_Oxy"/>
    <property type="match status" value="1"/>
</dbReference>
<dbReference type="GO" id="GO:0016706">
    <property type="term" value="F:2-oxoglutarate-dependent dioxygenase activity"/>
    <property type="evidence" value="ECO:0007669"/>
    <property type="project" value="UniProtKB-ARBA"/>
</dbReference>
<keyword evidence="4" id="KW-0560">Oxidoreductase</keyword>
<dbReference type="AlphaFoldDB" id="A0ABD3BUF2"/>
<dbReference type="GO" id="GO:0009805">
    <property type="term" value="P:coumarin biosynthetic process"/>
    <property type="evidence" value="ECO:0007669"/>
    <property type="project" value="UniProtKB-ARBA"/>
</dbReference>
<keyword evidence="7" id="KW-1185">Reference proteome</keyword>
<dbReference type="SUPFAM" id="SSF51197">
    <property type="entry name" value="Clavaminate synthase-like"/>
    <property type="match status" value="1"/>
</dbReference>
<dbReference type="InterPro" id="IPR005123">
    <property type="entry name" value="Oxoglu/Fe-dep_dioxygenase_dom"/>
</dbReference>
<comment type="similarity">
    <text evidence="1 4">Belongs to the iron/ascorbate-dependent oxidoreductase family.</text>
</comment>
<gene>
    <name evidence="6" type="ORF">CASFOL_035518</name>
</gene>
<evidence type="ECO:0000313" key="7">
    <source>
        <dbReference type="Proteomes" id="UP001632038"/>
    </source>
</evidence>
<dbReference type="InterPro" id="IPR026992">
    <property type="entry name" value="DIOX_N"/>
</dbReference>
<proteinExistence type="inferred from homology"/>
<dbReference type="InterPro" id="IPR044861">
    <property type="entry name" value="IPNS-like_FE2OG_OXY"/>
</dbReference>
<dbReference type="Gene3D" id="2.60.120.330">
    <property type="entry name" value="B-lactam Antibiotic, Isopenicillin N Synthase, Chain"/>
    <property type="match status" value="1"/>
</dbReference>
<dbReference type="GO" id="GO:0046872">
    <property type="term" value="F:metal ion binding"/>
    <property type="evidence" value="ECO:0007669"/>
    <property type="project" value="UniProtKB-KW"/>
</dbReference>
<evidence type="ECO:0000256" key="4">
    <source>
        <dbReference type="RuleBase" id="RU003682"/>
    </source>
</evidence>
<evidence type="ECO:0000256" key="3">
    <source>
        <dbReference type="ARBA" id="ARBA00023004"/>
    </source>
</evidence>
<feature type="domain" description="Fe2OG dioxygenase" evidence="5">
    <location>
        <begin position="187"/>
        <end position="286"/>
    </location>
</feature>